<evidence type="ECO:0000313" key="2">
    <source>
        <dbReference type="EMBL" id="MBC5660673.1"/>
    </source>
</evidence>
<dbReference type="InterPro" id="IPR001387">
    <property type="entry name" value="Cro/C1-type_HTH"/>
</dbReference>
<evidence type="ECO:0000313" key="3">
    <source>
        <dbReference type="Proteomes" id="UP000649345"/>
    </source>
</evidence>
<dbReference type="PROSITE" id="PS50943">
    <property type="entry name" value="HTH_CROC1"/>
    <property type="match status" value="1"/>
</dbReference>
<feature type="domain" description="HTH cro/C1-type" evidence="1">
    <location>
        <begin position="17"/>
        <end position="76"/>
    </location>
</feature>
<protein>
    <submittedName>
        <fullName evidence="2">Helix-turn-helix transcriptional regulator</fullName>
    </submittedName>
</protein>
<dbReference type="SUPFAM" id="SSF47413">
    <property type="entry name" value="lambda repressor-like DNA-binding domains"/>
    <property type="match status" value="1"/>
</dbReference>
<dbReference type="RefSeq" id="WP_186873834.1">
    <property type="nucleotide sequence ID" value="NZ_JACOOR010000007.1"/>
</dbReference>
<dbReference type="Pfam" id="PF01381">
    <property type="entry name" value="HTH_3"/>
    <property type="match status" value="1"/>
</dbReference>
<dbReference type="EMBL" id="JACOOR010000007">
    <property type="protein sequence ID" value="MBC5660673.1"/>
    <property type="molecule type" value="Genomic_DNA"/>
</dbReference>
<comment type="caution">
    <text evidence="2">The sequence shown here is derived from an EMBL/GenBank/DDBJ whole genome shotgun (WGS) entry which is preliminary data.</text>
</comment>
<organism evidence="2 3">
    <name type="scientific">Anaerosacchariphilus hominis</name>
    <dbReference type="NCBI Taxonomy" id="2763017"/>
    <lineage>
        <taxon>Bacteria</taxon>
        <taxon>Bacillati</taxon>
        <taxon>Bacillota</taxon>
        <taxon>Clostridia</taxon>
        <taxon>Lachnospirales</taxon>
        <taxon>Lachnospiraceae</taxon>
        <taxon>Anaerosacchariphilus</taxon>
    </lineage>
</organism>
<dbReference type="Proteomes" id="UP000649345">
    <property type="component" value="Unassembled WGS sequence"/>
</dbReference>
<sequence>MYKNKIDNMNNLSGIAIRNLRIEKGWSQRELADALQLLGLDLDKNAIQRIEARKRFVTDIELTYFAKIFEVDYSVLLNFQAE</sequence>
<evidence type="ECO:0000259" key="1">
    <source>
        <dbReference type="PROSITE" id="PS50943"/>
    </source>
</evidence>
<dbReference type="AlphaFoldDB" id="A0A923LE91"/>
<accession>A0A923LE91</accession>
<dbReference type="Gene3D" id="1.10.260.40">
    <property type="entry name" value="lambda repressor-like DNA-binding domains"/>
    <property type="match status" value="1"/>
</dbReference>
<reference evidence="2" key="1">
    <citation type="submission" date="2020-08" db="EMBL/GenBank/DDBJ databases">
        <title>Genome public.</title>
        <authorList>
            <person name="Liu C."/>
            <person name="Sun Q."/>
        </authorList>
    </citation>
    <scope>NUCLEOTIDE SEQUENCE</scope>
    <source>
        <strain evidence="2">NSJ-68</strain>
    </source>
</reference>
<dbReference type="CDD" id="cd00093">
    <property type="entry name" value="HTH_XRE"/>
    <property type="match status" value="1"/>
</dbReference>
<proteinExistence type="predicted"/>
<keyword evidence="3" id="KW-1185">Reference proteome</keyword>
<name>A0A923LE91_9FIRM</name>
<gene>
    <name evidence="2" type="ORF">H8S44_12940</name>
</gene>
<dbReference type="GO" id="GO:0003677">
    <property type="term" value="F:DNA binding"/>
    <property type="evidence" value="ECO:0007669"/>
    <property type="project" value="InterPro"/>
</dbReference>
<dbReference type="InterPro" id="IPR010982">
    <property type="entry name" value="Lambda_DNA-bd_dom_sf"/>
</dbReference>